<protein>
    <submittedName>
        <fullName evidence="2">Uncharacterized protein</fullName>
    </submittedName>
</protein>
<dbReference type="InterPro" id="IPR036770">
    <property type="entry name" value="Ankyrin_rpt-contain_sf"/>
</dbReference>
<evidence type="ECO:0000256" key="1">
    <source>
        <dbReference type="SAM" id="MobiDB-lite"/>
    </source>
</evidence>
<evidence type="ECO:0000313" key="2">
    <source>
        <dbReference type="EMBL" id="CAB0033836.1"/>
    </source>
</evidence>
<evidence type="ECO:0000313" key="3">
    <source>
        <dbReference type="Proteomes" id="UP000479190"/>
    </source>
</evidence>
<feature type="region of interest" description="Disordered" evidence="1">
    <location>
        <begin position="412"/>
        <end position="433"/>
    </location>
</feature>
<dbReference type="Proteomes" id="UP000479190">
    <property type="component" value="Unassembled WGS sequence"/>
</dbReference>
<gene>
    <name evidence="2" type="ORF">TBRA_LOCUS5734</name>
</gene>
<dbReference type="AlphaFoldDB" id="A0A6H5IBF5"/>
<name>A0A6H5IBF5_9HYME</name>
<feature type="region of interest" description="Disordered" evidence="1">
    <location>
        <begin position="166"/>
        <end position="270"/>
    </location>
</feature>
<feature type="compositionally biased region" description="Low complexity" evidence="1">
    <location>
        <begin position="205"/>
        <end position="219"/>
    </location>
</feature>
<feature type="compositionally biased region" description="Basic and acidic residues" evidence="1">
    <location>
        <begin position="238"/>
        <end position="270"/>
    </location>
</feature>
<dbReference type="InterPro" id="IPR002110">
    <property type="entry name" value="Ankyrin_rpt"/>
</dbReference>
<organism evidence="2 3">
    <name type="scientific">Trichogramma brassicae</name>
    <dbReference type="NCBI Taxonomy" id="86971"/>
    <lineage>
        <taxon>Eukaryota</taxon>
        <taxon>Metazoa</taxon>
        <taxon>Ecdysozoa</taxon>
        <taxon>Arthropoda</taxon>
        <taxon>Hexapoda</taxon>
        <taxon>Insecta</taxon>
        <taxon>Pterygota</taxon>
        <taxon>Neoptera</taxon>
        <taxon>Endopterygota</taxon>
        <taxon>Hymenoptera</taxon>
        <taxon>Apocrita</taxon>
        <taxon>Proctotrupomorpha</taxon>
        <taxon>Chalcidoidea</taxon>
        <taxon>Trichogrammatidae</taxon>
        <taxon>Trichogramma</taxon>
    </lineage>
</organism>
<dbReference type="SMART" id="SM00248">
    <property type="entry name" value="ANK"/>
    <property type="match status" value="2"/>
</dbReference>
<keyword evidence="3" id="KW-1185">Reference proteome</keyword>
<feature type="compositionally biased region" description="Basic and acidic residues" evidence="1">
    <location>
        <begin position="171"/>
        <end position="193"/>
    </location>
</feature>
<accession>A0A6H5IBF5</accession>
<dbReference type="SUPFAM" id="SSF48403">
    <property type="entry name" value="Ankyrin repeat"/>
    <property type="match status" value="1"/>
</dbReference>
<dbReference type="Gene3D" id="1.25.40.20">
    <property type="entry name" value="Ankyrin repeat-containing domain"/>
    <property type="match status" value="1"/>
</dbReference>
<dbReference type="EMBL" id="CADCXV010000726">
    <property type="protein sequence ID" value="CAB0033836.1"/>
    <property type="molecule type" value="Genomic_DNA"/>
</dbReference>
<proteinExistence type="predicted"/>
<reference evidence="2 3" key="1">
    <citation type="submission" date="2020-02" db="EMBL/GenBank/DDBJ databases">
        <authorList>
            <person name="Ferguson B K."/>
        </authorList>
    </citation>
    <scope>NUCLEOTIDE SEQUENCE [LARGE SCALE GENOMIC DNA]</scope>
</reference>
<sequence length="489" mass="54876">MAQDNQECLKKLKLVHRTANGSIERISYKFLRKLYPLIKTWRGRHPNLLDTFRHEEIDWLLKEAAKNIDNAMNLRFVKFVVRSGYTNEPPRLDEDGNPISRRTTGLHYVDGRNPEFVECLFDIYTRFDVNYTDEDGLTHFHLACRYGLKHIAKAFLALGQDPNCLTIPSRRRSESGQRQGTDDSARHRPERPRPGRVGQSHRQQRSSARASQRAGQARRYTAALGAEKGQQEGSRAAAEARRRRESGQRGGRDSSARHLQERGKDVGPSRVDRYVFPCRLGNPAAGTRRRAGQAGPDTAAVGRGESLAPRVRQTRDTGSGCVEIGFSRRELLRPQYQGAVRGKGTGGWDQRPVDGRCTAEARLRAGAARRPDDHEAVRRARTAHEVDGSRRALVRARERQTELQDVRENMDDKFDNKALRPDPAADRRGGETGHARGLLGVLERVQTRVVSQADSEVVHRASVRDNDEAIFPQMGAGSFLESNPPAAAH</sequence>